<dbReference type="PANTHER" id="PTHR33672">
    <property type="entry name" value="YCF3-INTERACTING PROTEIN 1, CHLOROPLASTIC"/>
    <property type="match status" value="1"/>
</dbReference>
<evidence type="ECO:0000313" key="3">
    <source>
        <dbReference type="Proteomes" id="UP001054857"/>
    </source>
</evidence>
<dbReference type="GO" id="GO:0009535">
    <property type="term" value="C:chloroplast thylakoid membrane"/>
    <property type="evidence" value="ECO:0007669"/>
    <property type="project" value="InterPro"/>
</dbReference>
<accession>A0AAD3HJX1</accession>
<comment type="caution">
    <text evidence="2">The sequence shown here is derived from an EMBL/GenBank/DDBJ whole genome shotgun (WGS) entry which is preliminary data.</text>
</comment>
<dbReference type="GO" id="GO:0080183">
    <property type="term" value="P:response to photooxidative stress"/>
    <property type="evidence" value="ECO:0007669"/>
    <property type="project" value="InterPro"/>
</dbReference>
<keyword evidence="1" id="KW-0472">Membrane</keyword>
<dbReference type="InterPro" id="IPR040340">
    <property type="entry name" value="CEST/Y3IP1"/>
</dbReference>
<keyword evidence="1" id="KW-0812">Transmembrane</keyword>
<name>A0AAD3HJX1_9CHLO</name>
<dbReference type="EMBL" id="BMAR01000005">
    <property type="protein sequence ID" value="GFR43537.1"/>
    <property type="molecule type" value="Genomic_DNA"/>
</dbReference>
<gene>
    <name evidence="2" type="ORF">Agub_g4415</name>
</gene>
<dbReference type="AlphaFoldDB" id="A0AAD3HJX1"/>
<feature type="transmembrane region" description="Helical" evidence="1">
    <location>
        <begin position="253"/>
        <end position="279"/>
    </location>
</feature>
<dbReference type="PANTHER" id="PTHR33672:SF3">
    <property type="entry name" value="YCF3-INTERACTING PROTEIN 1, CHLOROPLASTIC"/>
    <property type="match status" value="1"/>
</dbReference>
<evidence type="ECO:0000256" key="1">
    <source>
        <dbReference type="SAM" id="Phobius"/>
    </source>
</evidence>
<reference evidence="2 3" key="1">
    <citation type="journal article" date="2021" name="Sci. Rep.">
        <title>Genome sequencing of the multicellular alga Astrephomene provides insights into convergent evolution of germ-soma differentiation.</title>
        <authorList>
            <person name="Yamashita S."/>
            <person name="Yamamoto K."/>
            <person name="Matsuzaki R."/>
            <person name="Suzuki S."/>
            <person name="Yamaguchi H."/>
            <person name="Hirooka S."/>
            <person name="Minakuchi Y."/>
            <person name="Miyagishima S."/>
            <person name="Kawachi M."/>
            <person name="Toyoda A."/>
            <person name="Nozaki H."/>
        </authorList>
    </citation>
    <scope>NUCLEOTIDE SEQUENCE [LARGE SCALE GENOMIC DNA]</scope>
    <source>
        <strain evidence="2 3">NIES-4017</strain>
    </source>
</reference>
<organism evidence="2 3">
    <name type="scientific">Astrephomene gubernaculifera</name>
    <dbReference type="NCBI Taxonomy" id="47775"/>
    <lineage>
        <taxon>Eukaryota</taxon>
        <taxon>Viridiplantae</taxon>
        <taxon>Chlorophyta</taxon>
        <taxon>core chlorophytes</taxon>
        <taxon>Chlorophyceae</taxon>
        <taxon>CS clade</taxon>
        <taxon>Chlamydomonadales</taxon>
        <taxon>Astrephomenaceae</taxon>
        <taxon>Astrephomene</taxon>
    </lineage>
</organism>
<keyword evidence="3" id="KW-1185">Reference proteome</keyword>
<proteinExistence type="predicted"/>
<dbReference type="Proteomes" id="UP001054857">
    <property type="component" value="Unassembled WGS sequence"/>
</dbReference>
<evidence type="ECO:0000313" key="2">
    <source>
        <dbReference type="EMBL" id="GFR43537.1"/>
    </source>
</evidence>
<protein>
    <submittedName>
        <fullName evidence="2">Uncharacterized protein</fullName>
    </submittedName>
</protein>
<sequence length="283" mass="30370">MSAQLRSACRPCGLGHSKNVTHRRRPFIGARRPLPRVRAASEEVDLEAQVELFMRRQAEIESGAAFVRAKGVEKVIGADLVSDELAQQYCGQIFEVLKTLKRTRDMSFNEVKLIVSIEDPRARERRAADMEDERGVSRDEMAAALVEIGEGRIPNDRIALKCLHDEMLGWPFLEVGGGGEGQGAQAAAAAGGKAAAAAAGAGGQPQQQPQQQPSASEYAALMGGDTVAKPYVMSDSLRQGEKPQSVTDMLPGWVGYGMLYGVSAIPVMIALGTVALLFFSSLK</sequence>
<dbReference type="GO" id="GO:0048564">
    <property type="term" value="P:photosystem I assembly"/>
    <property type="evidence" value="ECO:0007669"/>
    <property type="project" value="InterPro"/>
</dbReference>
<keyword evidence="1" id="KW-1133">Transmembrane helix</keyword>